<name>A0A0F9A877_9ZZZZ</name>
<comment type="caution">
    <text evidence="2">The sequence shown here is derived from an EMBL/GenBank/DDBJ whole genome shotgun (WGS) entry which is preliminary data.</text>
</comment>
<dbReference type="EMBL" id="LAZR01059138">
    <property type="protein sequence ID" value="KKK68436.1"/>
    <property type="molecule type" value="Genomic_DNA"/>
</dbReference>
<gene>
    <name evidence="2" type="ORF">LCGC14_2944080</name>
</gene>
<proteinExistence type="predicted"/>
<dbReference type="AlphaFoldDB" id="A0A0F9A877"/>
<reference evidence="2" key="1">
    <citation type="journal article" date="2015" name="Nature">
        <title>Complex archaea that bridge the gap between prokaryotes and eukaryotes.</title>
        <authorList>
            <person name="Spang A."/>
            <person name="Saw J.H."/>
            <person name="Jorgensen S.L."/>
            <person name="Zaremba-Niedzwiedzka K."/>
            <person name="Martijn J."/>
            <person name="Lind A.E."/>
            <person name="van Eijk R."/>
            <person name="Schleper C."/>
            <person name="Guy L."/>
            <person name="Ettema T.J."/>
        </authorList>
    </citation>
    <scope>NUCLEOTIDE SEQUENCE</scope>
</reference>
<keyword evidence="1" id="KW-0472">Membrane</keyword>
<feature type="transmembrane region" description="Helical" evidence="1">
    <location>
        <begin position="6"/>
        <end position="22"/>
    </location>
</feature>
<feature type="transmembrane region" description="Helical" evidence="1">
    <location>
        <begin position="75"/>
        <end position="100"/>
    </location>
</feature>
<sequence length="102" mass="12518">MFWGFYFLFSAVFIFYVSLWKFKTYLEISYIILLIIYEYTILIFSLIITIVAIVAMVRSFYYFRTDLTEEKTITWYTKIIIIGSDFFYLYLISLIIEVLIRW</sequence>
<keyword evidence="1" id="KW-1133">Transmembrane helix</keyword>
<feature type="transmembrane region" description="Helical" evidence="1">
    <location>
        <begin position="34"/>
        <end position="63"/>
    </location>
</feature>
<protein>
    <submittedName>
        <fullName evidence="2">Uncharacterized protein</fullName>
    </submittedName>
</protein>
<organism evidence="2">
    <name type="scientific">marine sediment metagenome</name>
    <dbReference type="NCBI Taxonomy" id="412755"/>
    <lineage>
        <taxon>unclassified sequences</taxon>
        <taxon>metagenomes</taxon>
        <taxon>ecological metagenomes</taxon>
    </lineage>
</organism>
<keyword evidence="1" id="KW-0812">Transmembrane</keyword>
<evidence type="ECO:0000313" key="2">
    <source>
        <dbReference type="EMBL" id="KKK68436.1"/>
    </source>
</evidence>
<evidence type="ECO:0000256" key="1">
    <source>
        <dbReference type="SAM" id="Phobius"/>
    </source>
</evidence>
<accession>A0A0F9A877</accession>